<dbReference type="InterPro" id="IPR036396">
    <property type="entry name" value="Cyt_P450_sf"/>
</dbReference>
<evidence type="ECO:0000256" key="9">
    <source>
        <dbReference type="ARBA" id="ARBA00022848"/>
    </source>
</evidence>
<evidence type="ECO:0008006" key="18">
    <source>
        <dbReference type="Google" id="ProtNLM"/>
    </source>
</evidence>
<reference evidence="16" key="1">
    <citation type="journal article" date="2023" name="G3 (Bethesda)">
        <title>Whole genome assemblies of Zophobas morio and Tenebrio molitor.</title>
        <authorList>
            <person name="Kaur S."/>
            <person name="Stinson S.A."/>
            <person name="diCenzo G.C."/>
        </authorList>
    </citation>
    <scope>NUCLEOTIDE SEQUENCE</scope>
    <source>
        <strain evidence="16">QUZm001</strain>
    </source>
</reference>
<keyword evidence="15" id="KW-0812">Transmembrane</keyword>
<dbReference type="PANTHER" id="PTHR24300">
    <property type="entry name" value="CYTOCHROME P450 508A4-RELATED"/>
    <property type="match status" value="1"/>
</dbReference>
<evidence type="ECO:0000256" key="3">
    <source>
        <dbReference type="ARBA" id="ARBA00004174"/>
    </source>
</evidence>
<keyword evidence="9" id="KW-0492">Microsome</keyword>
<dbReference type="AlphaFoldDB" id="A0AA38MH01"/>
<keyword evidence="6 14" id="KW-0349">Heme</keyword>
<dbReference type="PRINTS" id="PR00463">
    <property type="entry name" value="EP450I"/>
</dbReference>
<evidence type="ECO:0000256" key="15">
    <source>
        <dbReference type="SAM" id="Phobius"/>
    </source>
</evidence>
<evidence type="ECO:0000313" key="16">
    <source>
        <dbReference type="EMBL" id="KAJ3656031.1"/>
    </source>
</evidence>
<feature type="transmembrane region" description="Helical" evidence="15">
    <location>
        <begin position="211"/>
        <end position="228"/>
    </location>
</feature>
<dbReference type="GO" id="GO:0006082">
    <property type="term" value="P:organic acid metabolic process"/>
    <property type="evidence" value="ECO:0007669"/>
    <property type="project" value="TreeGrafter"/>
</dbReference>
<keyword evidence="13 15" id="KW-0472">Membrane</keyword>
<proteinExistence type="inferred from homology"/>
<evidence type="ECO:0000313" key="17">
    <source>
        <dbReference type="Proteomes" id="UP001168821"/>
    </source>
</evidence>
<evidence type="ECO:0000256" key="2">
    <source>
        <dbReference type="ARBA" id="ARBA00003690"/>
    </source>
</evidence>
<comment type="subcellular location">
    <subcellularLocation>
        <location evidence="4">Endoplasmic reticulum membrane</location>
        <topology evidence="4">Peripheral membrane protein</topology>
    </subcellularLocation>
    <subcellularLocation>
        <location evidence="3">Microsome membrane</location>
        <topology evidence="3">Peripheral membrane protein</topology>
    </subcellularLocation>
</comment>
<comment type="cofactor">
    <cofactor evidence="1 14">
        <name>heme</name>
        <dbReference type="ChEBI" id="CHEBI:30413"/>
    </cofactor>
</comment>
<keyword evidence="8" id="KW-0256">Endoplasmic reticulum</keyword>
<gene>
    <name evidence="16" type="ORF">Zmor_015135</name>
</gene>
<evidence type="ECO:0000256" key="8">
    <source>
        <dbReference type="ARBA" id="ARBA00022824"/>
    </source>
</evidence>
<dbReference type="EMBL" id="JALNTZ010000004">
    <property type="protein sequence ID" value="KAJ3656031.1"/>
    <property type="molecule type" value="Genomic_DNA"/>
</dbReference>
<protein>
    <recommendedName>
        <fullName evidence="18">Cytochrome P450</fullName>
    </recommendedName>
</protein>
<feature type="binding site" description="axial binding residue" evidence="14">
    <location>
        <position position="470"/>
    </location>
    <ligand>
        <name>heme</name>
        <dbReference type="ChEBI" id="CHEBI:30413"/>
    </ligand>
    <ligandPart>
        <name>Fe</name>
        <dbReference type="ChEBI" id="CHEBI:18248"/>
    </ligandPart>
</feature>
<dbReference type="FunFam" id="1.10.630.10:FF:000238">
    <property type="entry name" value="Cytochrome P450 2A6"/>
    <property type="match status" value="1"/>
</dbReference>
<evidence type="ECO:0000256" key="4">
    <source>
        <dbReference type="ARBA" id="ARBA00004406"/>
    </source>
</evidence>
<dbReference type="GO" id="GO:0006805">
    <property type="term" value="P:xenobiotic metabolic process"/>
    <property type="evidence" value="ECO:0007669"/>
    <property type="project" value="TreeGrafter"/>
</dbReference>
<keyword evidence="15" id="KW-1133">Transmembrane helix</keyword>
<dbReference type="Pfam" id="PF00067">
    <property type="entry name" value="p450"/>
    <property type="match status" value="1"/>
</dbReference>
<evidence type="ECO:0000256" key="7">
    <source>
        <dbReference type="ARBA" id="ARBA00022723"/>
    </source>
</evidence>
<dbReference type="InterPro" id="IPR050182">
    <property type="entry name" value="Cytochrome_P450_fam2"/>
</dbReference>
<evidence type="ECO:0000256" key="12">
    <source>
        <dbReference type="ARBA" id="ARBA00023033"/>
    </source>
</evidence>
<evidence type="ECO:0000256" key="1">
    <source>
        <dbReference type="ARBA" id="ARBA00001971"/>
    </source>
</evidence>
<feature type="transmembrane region" description="Helical" evidence="15">
    <location>
        <begin position="42"/>
        <end position="60"/>
    </location>
</feature>
<dbReference type="GO" id="GO:0005506">
    <property type="term" value="F:iron ion binding"/>
    <property type="evidence" value="ECO:0007669"/>
    <property type="project" value="InterPro"/>
</dbReference>
<evidence type="ECO:0000256" key="5">
    <source>
        <dbReference type="ARBA" id="ARBA00010617"/>
    </source>
</evidence>
<dbReference type="PRINTS" id="PR00385">
    <property type="entry name" value="P450"/>
</dbReference>
<dbReference type="GO" id="GO:0020037">
    <property type="term" value="F:heme binding"/>
    <property type="evidence" value="ECO:0007669"/>
    <property type="project" value="InterPro"/>
</dbReference>
<dbReference type="InterPro" id="IPR002401">
    <property type="entry name" value="Cyt_P450_E_grp-I"/>
</dbReference>
<keyword evidence="17" id="KW-1185">Reference proteome</keyword>
<comment type="similarity">
    <text evidence="5">Belongs to the cytochrome P450 family.</text>
</comment>
<comment type="function">
    <text evidence="2">May be involved in the metabolism of insect hormones and in the breakdown of synthetic insecticides.</text>
</comment>
<evidence type="ECO:0000256" key="6">
    <source>
        <dbReference type="ARBA" id="ARBA00022617"/>
    </source>
</evidence>
<evidence type="ECO:0000256" key="11">
    <source>
        <dbReference type="ARBA" id="ARBA00023004"/>
    </source>
</evidence>
<dbReference type="Gene3D" id="1.10.630.10">
    <property type="entry name" value="Cytochrome P450"/>
    <property type="match status" value="1"/>
</dbReference>
<keyword evidence="12" id="KW-0503">Monooxygenase</keyword>
<dbReference type="GO" id="GO:0016712">
    <property type="term" value="F:oxidoreductase activity, acting on paired donors, with incorporation or reduction of molecular oxygen, reduced flavin or flavoprotein as one donor, and incorporation of one atom of oxygen"/>
    <property type="evidence" value="ECO:0007669"/>
    <property type="project" value="TreeGrafter"/>
</dbReference>
<dbReference type="GO" id="GO:0005789">
    <property type="term" value="C:endoplasmic reticulum membrane"/>
    <property type="evidence" value="ECO:0007669"/>
    <property type="project" value="UniProtKB-SubCell"/>
</dbReference>
<dbReference type="SUPFAM" id="SSF48264">
    <property type="entry name" value="Cytochrome P450"/>
    <property type="match status" value="1"/>
</dbReference>
<keyword evidence="10" id="KW-0560">Oxidoreductase</keyword>
<dbReference type="GO" id="GO:0008395">
    <property type="term" value="F:steroid hydroxylase activity"/>
    <property type="evidence" value="ECO:0007669"/>
    <property type="project" value="TreeGrafter"/>
</dbReference>
<evidence type="ECO:0000256" key="10">
    <source>
        <dbReference type="ARBA" id="ARBA00023002"/>
    </source>
</evidence>
<evidence type="ECO:0000256" key="14">
    <source>
        <dbReference type="PIRSR" id="PIRSR602401-1"/>
    </source>
</evidence>
<dbReference type="InterPro" id="IPR001128">
    <property type="entry name" value="Cyt_P450"/>
</dbReference>
<name>A0AA38MH01_9CUCU</name>
<sequence length="523" mass="59815">MFANFFKSVYNQDVIDPNMTLGLSSVNNNIDLHDIDISIDETLSAILVAFLVLVICLYFYSEYKDCPPGPWGLPIIGYLHKIDRTTPNLDLMQLAQKYGPMYSIKLGLVNIVVISEAKLVRKVLSQDESLARPPLYTFKIMFGTRGITGTAVDLWRNQRKFVEKFLRTAGATKTATNRKTIEEYIRKSSEEFVQYVHSRGNRTIVNPSEAVMYYVTTIAAVIFLGASFKRDDQIQKDLTENLDKIVQLSTVSGPLNYLPFLDFVSKYKKMGNLYEQMIKDIKDTLEKFINEKMETSPATNLIGAFLSEMSKNDCPEIYNPAQLKQLVFDLFAASTETTLNSILWLMLYLAKYQEVQNKVRQELFDVLQGKTPQLDDLSNLPYTKATLAETARIRTVVPLGFPHYATDDIVVENVKIRKGTIIMPLLWAIHMDPEVWKEPEEFRPERFLNDQGKFLWHESFIPFQTGKRMCVGKDLGDMMVFLFFATVLQRVKIECGDSGKIDFSYVCGLPLLSKPQELVFVKI</sequence>
<keyword evidence="7 14" id="KW-0479">Metal-binding</keyword>
<keyword evidence="11 14" id="KW-0408">Iron</keyword>
<accession>A0AA38MH01</accession>
<dbReference type="Proteomes" id="UP001168821">
    <property type="component" value="Unassembled WGS sequence"/>
</dbReference>
<evidence type="ECO:0000256" key="13">
    <source>
        <dbReference type="ARBA" id="ARBA00023136"/>
    </source>
</evidence>
<comment type="caution">
    <text evidence="16">The sequence shown here is derived from an EMBL/GenBank/DDBJ whole genome shotgun (WGS) entry which is preliminary data.</text>
</comment>
<organism evidence="16 17">
    <name type="scientific">Zophobas morio</name>
    <dbReference type="NCBI Taxonomy" id="2755281"/>
    <lineage>
        <taxon>Eukaryota</taxon>
        <taxon>Metazoa</taxon>
        <taxon>Ecdysozoa</taxon>
        <taxon>Arthropoda</taxon>
        <taxon>Hexapoda</taxon>
        <taxon>Insecta</taxon>
        <taxon>Pterygota</taxon>
        <taxon>Neoptera</taxon>
        <taxon>Endopterygota</taxon>
        <taxon>Coleoptera</taxon>
        <taxon>Polyphaga</taxon>
        <taxon>Cucujiformia</taxon>
        <taxon>Tenebrionidae</taxon>
        <taxon>Zophobas</taxon>
    </lineage>
</organism>
<dbReference type="PANTHER" id="PTHR24300:SF403">
    <property type="entry name" value="CYTOCHROME P450 306A1"/>
    <property type="match status" value="1"/>
</dbReference>